<dbReference type="PROSITE" id="PS00616">
    <property type="entry name" value="HIS_ACID_PHOSPHAT_1"/>
    <property type="match status" value="1"/>
</dbReference>
<evidence type="ECO:0000256" key="3">
    <source>
        <dbReference type="ARBA" id="ARBA00022801"/>
    </source>
</evidence>
<evidence type="ECO:0000313" key="6">
    <source>
        <dbReference type="Proteomes" id="UP001172673"/>
    </source>
</evidence>
<dbReference type="SUPFAM" id="SSF53254">
    <property type="entry name" value="Phosphoglycerate mutase-like"/>
    <property type="match status" value="1"/>
</dbReference>
<evidence type="ECO:0000313" key="5">
    <source>
        <dbReference type="EMBL" id="KAJ9616434.1"/>
    </source>
</evidence>
<evidence type="ECO:0000256" key="4">
    <source>
        <dbReference type="SAM" id="MobiDB-lite"/>
    </source>
</evidence>
<dbReference type="Proteomes" id="UP001172673">
    <property type="component" value="Unassembled WGS sequence"/>
</dbReference>
<protein>
    <recommendedName>
        <fullName evidence="2">3-phytase</fullName>
        <ecNumber evidence="2">3.1.3.8</ecNumber>
    </recommendedName>
</protein>
<dbReference type="Pfam" id="PF00328">
    <property type="entry name" value="His_Phos_2"/>
    <property type="match status" value="1"/>
</dbReference>
<dbReference type="EMBL" id="JAPDRK010000001">
    <property type="protein sequence ID" value="KAJ9616434.1"/>
    <property type="molecule type" value="Genomic_DNA"/>
</dbReference>
<reference evidence="5" key="1">
    <citation type="submission" date="2022-10" db="EMBL/GenBank/DDBJ databases">
        <title>Culturing micro-colonial fungi from biological soil crusts in the Mojave desert and describing Neophaeococcomyces mojavensis, and introducing the new genera and species Taxawa tesnikishii.</title>
        <authorList>
            <person name="Kurbessoian T."/>
            <person name="Stajich J.E."/>
        </authorList>
    </citation>
    <scope>NUCLEOTIDE SEQUENCE</scope>
    <source>
        <strain evidence="5">TK_41</strain>
    </source>
</reference>
<dbReference type="InterPro" id="IPR029033">
    <property type="entry name" value="His_PPase_superfam"/>
</dbReference>
<dbReference type="GO" id="GO:0016158">
    <property type="term" value="F:inositol hexakisphosphate 3-phosphatase activity"/>
    <property type="evidence" value="ECO:0007669"/>
    <property type="project" value="UniProtKB-EC"/>
</dbReference>
<dbReference type="CDD" id="cd07061">
    <property type="entry name" value="HP_HAP_like"/>
    <property type="match status" value="1"/>
</dbReference>
<accession>A0AA39CNY1</accession>
<dbReference type="InterPro" id="IPR033379">
    <property type="entry name" value="Acid_Pase_AS"/>
</dbReference>
<name>A0AA39CNY1_9EURO</name>
<feature type="region of interest" description="Disordered" evidence="4">
    <location>
        <begin position="550"/>
        <end position="575"/>
    </location>
</feature>
<evidence type="ECO:0000256" key="1">
    <source>
        <dbReference type="ARBA" id="ARBA00005375"/>
    </source>
</evidence>
<dbReference type="InterPro" id="IPR050645">
    <property type="entry name" value="Histidine_acid_phosphatase"/>
</dbReference>
<proteinExistence type="inferred from homology"/>
<feature type="compositionally biased region" description="Polar residues" evidence="4">
    <location>
        <begin position="436"/>
        <end position="445"/>
    </location>
</feature>
<organism evidence="5 6">
    <name type="scientific">Cladophialophora chaetospira</name>
    <dbReference type="NCBI Taxonomy" id="386627"/>
    <lineage>
        <taxon>Eukaryota</taxon>
        <taxon>Fungi</taxon>
        <taxon>Dikarya</taxon>
        <taxon>Ascomycota</taxon>
        <taxon>Pezizomycotina</taxon>
        <taxon>Eurotiomycetes</taxon>
        <taxon>Chaetothyriomycetidae</taxon>
        <taxon>Chaetothyriales</taxon>
        <taxon>Herpotrichiellaceae</taxon>
        <taxon>Cladophialophora</taxon>
    </lineage>
</organism>
<sequence length="575" mass="63209">MTSVDFRAPYSKEEVDKLYPKDLELRLVQVLLRHGERAPVSARFGNAGLPAYWPYCNAAQRLRSVAMTPGDSSQWNSLQWRRRLEMFGDDDGPVIAAGAKGEVDGICQLGELTDKGRQTTYTLGERLRHLYIDQLRFMPSLIANADLIYLRATPLPRALESVQQTFWGMYPLTSRTASFPSPTIVTRTPADETLFPNDGNCRRFAQLSRAFAQRTADKWNDSSDMAYLTSLIGKWMPENSDKRVLVDSHPRLSGIMDTINATLAHGPETRLPKDFYDPKARAIIDKIAVEEWFSGYNENREYRMLGIGGLIGDVVERMTSKIEGAGLSINEIGGENGRLGKGRGGETGIRFALSGCHDTTLAAILTGMGAFNGEKWPPYTSHIAFELFRAKDSNGQYHAPDADFLTPTTPASTEPKNDPSAPRPGFFASFLGLRSPSPSQGNDAASTHSEPLSTPSLSPSPSISPSIPPKDLVARKAYSSLSDAQKQRLEGYYVRIRYNDKVMQIPACAKQGNHYGDDESLCTFEAFKRVADGFVPHNWKVQCGQNLDGGGRGDPLKGPGLDAPAEFAGQIEEGS</sequence>
<comment type="caution">
    <text evidence="5">The sequence shown here is derived from an EMBL/GenBank/DDBJ whole genome shotgun (WGS) entry which is preliminary data.</text>
</comment>
<gene>
    <name evidence="5" type="ORF">H2200_000152</name>
</gene>
<feature type="region of interest" description="Disordered" evidence="4">
    <location>
        <begin position="398"/>
        <end position="469"/>
    </location>
</feature>
<dbReference type="Gene3D" id="3.40.50.1240">
    <property type="entry name" value="Phosphoglycerate mutase-like"/>
    <property type="match status" value="1"/>
</dbReference>
<dbReference type="AlphaFoldDB" id="A0AA39CNY1"/>
<evidence type="ECO:0000256" key="2">
    <source>
        <dbReference type="ARBA" id="ARBA00012632"/>
    </source>
</evidence>
<dbReference type="PANTHER" id="PTHR11567:SF110">
    <property type="entry name" value="2-PHOSPHOXYLOSE PHOSPHATASE 1"/>
    <property type="match status" value="1"/>
</dbReference>
<feature type="compositionally biased region" description="Low complexity" evidence="4">
    <location>
        <begin position="446"/>
        <end position="465"/>
    </location>
</feature>
<keyword evidence="6" id="KW-1185">Reference proteome</keyword>
<keyword evidence="3" id="KW-0378">Hydrolase</keyword>
<comment type="similarity">
    <text evidence="1">Belongs to the histidine acid phosphatase family.</text>
</comment>
<dbReference type="EC" id="3.1.3.8" evidence="2"/>
<dbReference type="PANTHER" id="PTHR11567">
    <property type="entry name" value="ACID PHOSPHATASE-RELATED"/>
    <property type="match status" value="1"/>
</dbReference>
<dbReference type="InterPro" id="IPR000560">
    <property type="entry name" value="His_Pase_clade-2"/>
</dbReference>